<dbReference type="Gene3D" id="1.20.1250.20">
    <property type="entry name" value="MFS general substrate transporter like domains"/>
    <property type="match status" value="1"/>
</dbReference>
<feature type="transmembrane region" description="Helical" evidence="8">
    <location>
        <begin position="127"/>
        <end position="150"/>
    </location>
</feature>
<reference evidence="10 11" key="1">
    <citation type="submission" date="2013-07" db="EMBL/GenBank/DDBJ databases">
        <title>The Genome Sequence of Kwoniella mangroviensis CBS10435.</title>
        <authorList>
            <consortium name="The Broad Institute Genome Sequencing Platform"/>
            <person name="Cuomo C."/>
            <person name="Litvintseva A."/>
            <person name="Chen Y."/>
            <person name="Heitman J."/>
            <person name="Sun S."/>
            <person name="Springer D."/>
            <person name="Dromer F."/>
            <person name="Young S.K."/>
            <person name="Zeng Q."/>
            <person name="Gargeya S."/>
            <person name="Fitzgerald M."/>
            <person name="Abouelleil A."/>
            <person name="Alvarado L."/>
            <person name="Berlin A.M."/>
            <person name="Chapman S.B."/>
            <person name="Dewar J."/>
            <person name="Goldberg J."/>
            <person name="Griggs A."/>
            <person name="Gujja S."/>
            <person name="Hansen M."/>
            <person name="Howarth C."/>
            <person name="Imamovic A."/>
            <person name="Larimer J."/>
            <person name="McCowan C."/>
            <person name="Murphy C."/>
            <person name="Pearson M."/>
            <person name="Priest M."/>
            <person name="Roberts A."/>
            <person name="Saif S."/>
            <person name="Shea T."/>
            <person name="Sykes S."/>
            <person name="Wortman J."/>
            <person name="Nusbaum C."/>
            <person name="Birren B."/>
        </authorList>
    </citation>
    <scope>NUCLEOTIDE SEQUENCE [LARGE SCALE GENOMIC DNA]</scope>
    <source>
        <strain evidence="10 11">CBS 10435</strain>
    </source>
</reference>
<feature type="transmembrane region" description="Helical" evidence="8">
    <location>
        <begin position="98"/>
        <end position="115"/>
    </location>
</feature>
<evidence type="ECO:0000256" key="1">
    <source>
        <dbReference type="ARBA" id="ARBA00004141"/>
    </source>
</evidence>
<dbReference type="Pfam" id="PF00083">
    <property type="entry name" value="Sugar_tr"/>
    <property type="match status" value="1"/>
</dbReference>
<dbReference type="STRING" id="1331196.A0A1B9IQW1"/>
<dbReference type="PANTHER" id="PTHR48022:SF28">
    <property type="entry name" value="MAJOR FACILITATOR SUPERFAMILY (MFS) PROFILE DOMAIN-CONTAINING PROTEIN-RELATED"/>
    <property type="match status" value="1"/>
</dbReference>
<name>A0A1B9IQW1_9TREE</name>
<feature type="transmembrane region" description="Helical" evidence="8">
    <location>
        <begin position="38"/>
        <end position="55"/>
    </location>
</feature>
<dbReference type="Proteomes" id="UP000092583">
    <property type="component" value="Unassembled WGS sequence"/>
</dbReference>
<dbReference type="InterPro" id="IPR005828">
    <property type="entry name" value="MFS_sugar_transport-like"/>
</dbReference>
<dbReference type="SUPFAM" id="SSF103473">
    <property type="entry name" value="MFS general substrate transporter"/>
    <property type="match status" value="1"/>
</dbReference>
<dbReference type="PROSITE" id="PS50850">
    <property type="entry name" value="MFS"/>
    <property type="match status" value="1"/>
</dbReference>
<evidence type="ECO:0000256" key="4">
    <source>
        <dbReference type="ARBA" id="ARBA00022692"/>
    </source>
</evidence>
<dbReference type="GO" id="GO:0005351">
    <property type="term" value="F:carbohydrate:proton symporter activity"/>
    <property type="evidence" value="ECO:0007669"/>
    <property type="project" value="TreeGrafter"/>
</dbReference>
<dbReference type="PANTHER" id="PTHR48022">
    <property type="entry name" value="PLASTIDIC GLUCOSE TRANSPORTER 4"/>
    <property type="match status" value="1"/>
</dbReference>
<evidence type="ECO:0000256" key="2">
    <source>
        <dbReference type="ARBA" id="ARBA00010992"/>
    </source>
</evidence>
<reference evidence="11" key="2">
    <citation type="submission" date="2013-12" db="EMBL/GenBank/DDBJ databases">
        <title>Evolution of pathogenesis and genome organization in the Tremellales.</title>
        <authorList>
            <person name="Cuomo C."/>
            <person name="Litvintseva A."/>
            <person name="Heitman J."/>
            <person name="Chen Y."/>
            <person name="Sun S."/>
            <person name="Springer D."/>
            <person name="Dromer F."/>
            <person name="Young S."/>
            <person name="Zeng Q."/>
            <person name="Chapman S."/>
            <person name="Gujja S."/>
            <person name="Saif S."/>
            <person name="Birren B."/>
        </authorList>
    </citation>
    <scope>NUCLEOTIDE SEQUENCE [LARGE SCALE GENOMIC DNA]</scope>
    <source>
        <strain evidence="11">CBS 10435</strain>
    </source>
</reference>
<protein>
    <recommendedName>
        <fullName evidence="9">Major facilitator superfamily (MFS) profile domain-containing protein</fullName>
    </recommendedName>
</protein>
<dbReference type="AlphaFoldDB" id="A0A1B9IQW1"/>
<keyword evidence="4 8" id="KW-0812">Transmembrane</keyword>
<evidence type="ECO:0000256" key="6">
    <source>
        <dbReference type="ARBA" id="ARBA00023136"/>
    </source>
</evidence>
<dbReference type="OrthoDB" id="2544694at2759"/>
<comment type="catalytic activity">
    <reaction evidence="7">
        <text>myo-inositol(out) + H(+)(out) = myo-inositol(in) + H(+)(in)</text>
        <dbReference type="Rhea" id="RHEA:60364"/>
        <dbReference type="ChEBI" id="CHEBI:15378"/>
        <dbReference type="ChEBI" id="CHEBI:17268"/>
    </reaction>
</comment>
<proteinExistence type="inferred from homology"/>
<evidence type="ECO:0000313" key="11">
    <source>
        <dbReference type="Proteomes" id="UP000092583"/>
    </source>
</evidence>
<feature type="transmembrane region" description="Helical" evidence="8">
    <location>
        <begin position="308"/>
        <end position="334"/>
    </location>
</feature>
<feature type="transmembrane region" description="Helical" evidence="8">
    <location>
        <begin position="346"/>
        <end position="365"/>
    </location>
</feature>
<dbReference type="InterPro" id="IPR036259">
    <property type="entry name" value="MFS_trans_sf"/>
</dbReference>
<dbReference type="InterPro" id="IPR020846">
    <property type="entry name" value="MFS_dom"/>
</dbReference>
<evidence type="ECO:0000256" key="8">
    <source>
        <dbReference type="SAM" id="Phobius"/>
    </source>
</evidence>
<dbReference type="GO" id="GO:0016020">
    <property type="term" value="C:membrane"/>
    <property type="evidence" value="ECO:0007669"/>
    <property type="project" value="UniProtKB-SubCell"/>
</dbReference>
<evidence type="ECO:0000259" key="9">
    <source>
        <dbReference type="PROSITE" id="PS50850"/>
    </source>
</evidence>
<feature type="domain" description="Major facilitator superfamily (MFS) profile" evidence="9">
    <location>
        <begin position="1"/>
        <end position="400"/>
    </location>
</feature>
<gene>
    <name evidence="10" type="ORF">L486_05285</name>
</gene>
<keyword evidence="6 8" id="KW-0472">Membrane</keyword>
<dbReference type="EMBL" id="KI669463">
    <property type="protein sequence ID" value="OCF57820.1"/>
    <property type="molecule type" value="Genomic_DNA"/>
</dbReference>
<accession>A0A1B9IQW1</accession>
<keyword evidence="11" id="KW-1185">Reference proteome</keyword>
<dbReference type="InterPro" id="IPR050360">
    <property type="entry name" value="MFS_Sugar_Transporters"/>
</dbReference>
<evidence type="ECO:0000313" key="10">
    <source>
        <dbReference type="EMBL" id="OCF57820.1"/>
    </source>
</evidence>
<feature type="transmembrane region" description="Helical" evidence="8">
    <location>
        <begin position="12"/>
        <end position="31"/>
    </location>
</feature>
<organism evidence="10 11">
    <name type="scientific">Kwoniella mangroviensis CBS 10435</name>
    <dbReference type="NCBI Taxonomy" id="1331196"/>
    <lineage>
        <taxon>Eukaryota</taxon>
        <taxon>Fungi</taxon>
        <taxon>Dikarya</taxon>
        <taxon>Basidiomycota</taxon>
        <taxon>Agaricomycotina</taxon>
        <taxon>Tremellomycetes</taxon>
        <taxon>Tremellales</taxon>
        <taxon>Cryptococcaceae</taxon>
        <taxon>Kwoniella</taxon>
    </lineage>
</organism>
<sequence length="446" mass="49259">MQQPNAEEISTITSVYPLGCLAGCILISVIGMRLGRRLSIVLGCALIVIGGSLQAGSVSQAMIIVSRVIAGAGTGMTSTCIPMWISETSPAKTRGRDVALQLLLVLSGNVTAYWFDYGMIIHHTGQVVWRFPVAFQCFYALLGGLIILFLPESPRVLYGWQRVKEADDTLLRLLDCTPNDESFIVGRQEILDAMEMESNQEEGQSLWRSLLWDTSKVHNSRLVDLQLQAITYYQTTLMSDAIGLDAHMASLMGVSYNVNTLFLGTFPPVLLIERLGRRLLLIGGAVGTSLAMIAFTVAVKYAPGNPAVGWFGVSMIFLYEFIFACSWNCVVWVYAPEISPFKFRHINTAAGVATEWLFTFVTVKITPIGIASLGWRFFIIFVVFNVLQAVFAYFFCPETKGATLEEIDYMFCRTGLLEEPVEEIIDPTQTLATEQKGTSNDEVGQI</sequence>
<keyword evidence="3" id="KW-0813">Transport</keyword>
<comment type="subcellular location">
    <subcellularLocation>
        <location evidence="1">Membrane</location>
        <topology evidence="1">Multi-pass membrane protein</topology>
    </subcellularLocation>
</comment>
<evidence type="ECO:0000256" key="3">
    <source>
        <dbReference type="ARBA" id="ARBA00022448"/>
    </source>
</evidence>
<evidence type="ECO:0000256" key="7">
    <source>
        <dbReference type="ARBA" id="ARBA00049119"/>
    </source>
</evidence>
<feature type="transmembrane region" description="Helical" evidence="8">
    <location>
        <begin position="61"/>
        <end position="86"/>
    </location>
</feature>
<evidence type="ECO:0000256" key="5">
    <source>
        <dbReference type="ARBA" id="ARBA00022989"/>
    </source>
</evidence>
<dbReference type="PRINTS" id="PR00171">
    <property type="entry name" value="SUGRTRNSPORT"/>
</dbReference>
<dbReference type="InterPro" id="IPR003663">
    <property type="entry name" value="Sugar/inositol_transpt"/>
</dbReference>
<feature type="transmembrane region" description="Helical" evidence="8">
    <location>
        <begin position="377"/>
        <end position="396"/>
    </location>
</feature>
<comment type="similarity">
    <text evidence="2">Belongs to the major facilitator superfamily. Sugar transporter (TC 2.A.1.1) family.</text>
</comment>
<keyword evidence="5 8" id="KW-1133">Transmembrane helix</keyword>
<feature type="transmembrane region" description="Helical" evidence="8">
    <location>
        <begin position="279"/>
        <end position="302"/>
    </location>
</feature>